<evidence type="ECO:0000313" key="2">
    <source>
        <dbReference type="Proteomes" id="UP001242045"/>
    </source>
</evidence>
<sequence length="81" mass="8896">MASYRYLDPKPPAVAKIGERRVERLNSAWIRWLRAAQDGRDLHDAAQRASTLREPCDPPEPEVAVVIPHQSSPVLGGGATP</sequence>
<reference evidence="1" key="1">
    <citation type="submission" date="2023-07" db="EMBL/GenBank/DDBJ databases">
        <title>Sorghum-associated microbial communities from plants grown in Nebraska, USA.</title>
        <authorList>
            <person name="Schachtman D."/>
        </authorList>
    </citation>
    <scope>NUCLEOTIDE SEQUENCE</scope>
    <source>
        <strain evidence="1">DS3754</strain>
    </source>
</reference>
<proteinExistence type="predicted"/>
<accession>A0AAW8CY12</accession>
<gene>
    <name evidence="1" type="ORF">J2W31_004469</name>
</gene>
<name>A0AAW8CY12_9BURK</name>
<evidence type="ECO:0000313" key="1">
    <source>
        <dbReference type="EMBL" id="MDP9895344.1"/>
    </source>
</evidence>
<dbReference type="RefSeq" id="WP_307686056.1">
    <property type="nucleotide sequence ID" value="NZ_JAUSRD010000012.1"/>
</dbReference>
<organism evidence="1 2">
    <name type="scientific">Variovorax boronicumulans</name>
    <dbReference type="NCBI Taxonomy" id="436515"/>
    <lineage>
        <taxon>Bacteria</taxon>
        <taxon>Pseudomonadati</taxon>
        <taxon>Pseudomonadota</taxon>
        <taxon>Betaproteobacteria</taxon>
        <taxon>Burkholderiales</taxon>
        <taxon>Comamonadaceae</taxon>
        <taxon>Variovorax</taxon>
    </lineage>
</organism>
<dbReference type="AlphaFoldDB" id="A0AAW8CY12"/>
<dbReference type="Proteomes" id="UP001242045">
    <property type="component" value="Unassembled WGS sequence"/>
</dbReference>
<comment type="caution">
    <text evidence="1">The sequence shown here is derived from an EMBL/GenBank/DDBJ whole genome shotgun (WGS) entry which is preliminary data.</text>
</comment>
<protein>
    <submittedName>
        <fullName evidence="1">Uncharacterized protein</fullName>
    </submittedName>
</protein>
<dbReference type="EMBL" id="JAUSRD010000012">
    <property type="protein sequence ID" value="MDP9895344.1"/>
    <property type="molecule type" value="Genomic_DNA"/>
</dbReference>